<dbReference type="Gene3D" id="3.30.420.240">
    <property type="match status" value="1"/>
</dbReference>
<evidence type="ECO:0000259" key="3">
    <source>
        <dbReference type="Pfam" id="PF06056"/>
    </source>
</evidence>
<protein>
    <submittedName>
        <fullName evidence="5">Uncharacterized protein YjcR</fullName>
    </submittedName>
</protein>
<organism evidence="5 6">
    <name type="scientific">Pragia fontium DSM 5563 = ATCC 49100</name>
    <dbReference type="NCBI Taxonomy" id="1122977"/>
    <lineage>
        <taxon>Bacteria</taxon>
        <taxon>Pseudomonadati</taxon>
        <taxon>Pseudomonadota</taxon>
        <taxon>Gammaproteobacteria</taxon>
        <taxon>Enterobacterales</taxon>
        <taxon>Budviciaceae</taxon>
        <taxon>Pragia</taxon>
    </lineage>
</organism>
<evidence type="ECO:0000259" key="4">
    <source>
        <dbReference type="Pfam" id="PF17289"/>
    </source>
</evidence>
<dbReference type="RefSeq" id="WP_074821393.1">
    <property type="nucleotide sequence ID" value="NZ_FOLW01000002.1"/>
</dbReference>
<proteinExistence type="predicted"/>
<evidence type="ECO:0000313" key="5">
    <source>
        <dbReference type="EMBL" id="SFC49364.1"/>
    </source>
</evidence>
<evidence type="ECO:0000256" key="2">
    <source>
        <dbReference type="SAM" id="MobiDB-lite"/>
    </source>
</evidence>
<dbReference type="InterPro" id="IPR027417">
    <property type="entry name" value="P-loop_NTPase"/>
</dbReference>
<feature type="domain" description="Terminase large subunit gp17-like C-terminal" evidence="4">
    <location>
        <begin position="416"/>
        <end position="574"/>
    </location>
</feature>
<reference evidence="5 6" key="1">
    <citation type="submission" date="2016-10" db="EMBL/GenBank/DDBJ databases">
        <authorList>
            <person name="Varghese N."/>
            <person name="Submissions S."/>
        </authorList>
    </citation>
    <scope>NUCLEOTIDE SEQUENCE [LARGE SCALE GENOMIC DNA]</scope>
    <source>
        <strain evidence="5 6">DSM 5563</strain>
    </source>
</reference>
<dbReference type="Proteomes" id="UP000226420">
    <property type="component" value="Unassembled WGS sequence"/>
</dbReference>
<dbReference type="EMBL" id="FOLW01000002">
    <property type="protein sequence ID" value="SFC49364.1"/>
    <property type="molecule type" value="Genomic_DNA"/>
</dbReference>
<dbReference type="AlphaFoldDB" id="A0AAJ4W9F9"/>
<dbReference type="Pfam" id="PF06056">
    <property type="entry name" value="Terminase_5"/>
    <property type="match status" value="1"/>
</dbReference>
<name>A0AAJ4W9F9_9GAMM</name>
<dbReference type="Pfam" id="PF17289">
    <property type="entry name" value="Terminase_6C"/>
    <property type="match status" value="1"/>
</dbReference>
<sequence length="593" mass="68097">MSKYSDELKAVARSLYLKRWTPKEIAVELNLPGPRIIYYWAEKNNWADLLSAESLDEAIGRRLQLLIARDKKNTLELDEIDRLIDKEIKLRTQRNKHLEKMATIGAANSARYSEESTDGDNDDGKPRKKRRKNDVSGIVEADFQPFIDNLFAYQKKFLAARVNRTRNWLKSRQVGATWLLAFEALMDAILTGDPQIFLSASRPQAEMFRSYIVSMAREYLGLTLTGNPIKLSNGAELRFLSTNSSTAQSYHGHVYVDEYFWIRDFKKLNRLASAMATHKQWRKTYISTPSSKMHQAYSFWTGEEWKKGKKDRENIEFPDFEQMQQGIMCPDRQWRFITTIEDAVKDGASKLFDVDELRDEYGAIAFDQLYMCVFTDSGDSVFKYSEVEQCAINVELWNDYVANDSHPFGQREVWAGYDPSRTTDKATFVIVAPPIFEDEGFRVLAVYKWQGMNFKYQASQIKALYNKFNMTFIGIDITGIGRGVFEMVQDFALREAVAINYSVENKNRLVMKMIDVVGNKRLAWDGSDKTIAASFMAIRRTSTASGNAMTFVADRSAETGHADVFFSISHALYKEPLNNERKRKSTWATSKAA</sequence>
<evidence type="ECO:0000313" key="6">
    <source>
        <dbReference type="Proteomes" id="UP000226420"/>
    </source>
</evidence>
<feature type="domain" description="Terminase ATPase subunit N-terminal" evidence="3">
    <location>
        <begin position="9"/>
        <end position="63"/>
    </location>
</feature>
<comment type="caution">
    <text evidence="5">The sequence shown here is derived from an EMBL/GenBank/DDBJ whole genome shotgun (WGS) entry which is preliminary data.</text>
</comment>
<evidence type="ECO:0000256" key="1">
    <source>
        <dbReference type="ARBA" id="ARBA00022612"/>
    </source>
</evidence>
<keyword evidence="1" id="KW-1188">Viral release from host cell</keyword>
<accession>A0AAJ4W9F9</accession>
<gene>
    <name evidence="5" type="ORF">SAMN02745723_102502</name>
</gene>
<dbReference type="InterPro" id="IPR035421">
    <property type="entry name" value="Terminase_6C"/>
</dbReference>
<dbReference type="InterPro" id="IPR010332">
    <property type="entry name" value="ATPase_terminase-su_N"/>
</dbReference>
<dbReference type="Gene3D" id="3.40.50.300">
    <property type="entry name" value="P-loop containing nucleotide triphosphate hydrolases"/>
    <property type="match status" value="1"/>
</dbReference>
<dbReference type="Pfam" id="PF03237">
    <property type="entry name" value="Terminase_6N"/>
    <property type="match status" value="1"/>
</dbReference>
<feature type="region of interest" description="Disordered" evidence="2">
    <location>
        <begin position="109"/>
        <end position="133"/>
    </location>
</feature>